<evidence type="ECO:0000313" key="14">
    <source>
        <dbReference type="Proteomes" id="UP000199155"/>
    </source>
</evidence>
<gene>
    <name evidence="13" type="ORF">SAMN05421806_11863</name>
</gene>
<feature type="compositionally biased region" description="Pro residues" evidence="11">
    <location>
        <begin position="11"/>
        <end position="22"/>
    </location>
</feature>
<feature type="region of interest" description="Disordered" evidence="11">
    <location>
        <begin position="333"/>
        <end position="369"/>
    </location>
</feature>
<dbReference type="FunFam" id="3.40.50.300:FF:000589">
    <property type="entry name" value="ABC transporter, ATP-binding subunit"/>
    <property type="match status" value="1"/>
</dbReference>
<dbReference type="InterPro" id="IPR027417">
    <property type="entry name" value="P-loop_NTPase"/>
</dbReference>
<keyword evidence="8" id="KW-0472">Membrane</keyword>
<dbReference type="Gene3D" id="3.40.50.300">
    <property type="entry name" value="P-loop containing nucleotide triphosphate hydrolases"/>
    <property type="match status" value="1"/>
</dbReference>
<keyword evidence="3" id="KW-0813">Transport</keyword>
<dbReference type="EMBL" id="FNFF01000018">
    <property type="protein sequence ID" value="SDL09531.1"/>
    <property type="molecule type" value="Genomic_DNA"/>
</dbReference>
<dbReference type="GO" id="GO:0005524">
    <property type="term" value="F:ATP binding"/>
    <property type="evidence" value="ECO:0007669"/>
    <property type="project" value="UniProtKB-KW"/>
</dbReference>
<dbReference type="InterPro" id="IPR003439">
    <property type="entry name" value="ABC_transporter-like_ATP-bd"/>
</dbReference>
<dbReference type="GO" id="GO:0008559">
    <property type="term" value="F:ABC-type xenobiotic transporter activity"/>
    <property type="evidence" value="ECO:0007669"/>
    <property type="project" value="UniProtKB-EC"/>
</dbReference>
<reference evidence="13 14" key="1">
    <citation type="submission" date="2016-10" db="EMBL/GenBank/DDBJ databases">
        <authorList>
            <person name="de Groot N.N."/>
        </authorList>
    </citation>
    <scope>NUCLEOTIDE SEQUENCE [LARGE SCALE GENOMIC DNA]</scope>
    <source>
        <strain evidence="13 14">CGMCC 4.5727</strain>
    </source>
</reference>
<dbReference type="PANTHER" id="PTHR42711:SF19">
    <property type="entry name" value="DOXORUBICIN RESISTANCE ATP-BINDING PROTEIN DRRA"/>
    <property type="match status" value="1"/>
</dbReference>
<comment type="similarity">
    <text evidence="10">Belongs to the ABC transporter superfamily. Drug exporter-1 (DrugE1) (TC 3.A.1.105) family.</text>
</comment>
<keyword evidence="7" id="KW-1278">Translocase</keyword>
<evidence type="ECO:0000256" key="1">
    <source>
        <dbReference type="ARBA" id="ARBA00004413"/>
    </source>
</evidence>
<keyword evidence="5" id="KW-0547">Nucleotide-binding</keyword>
<evidence type="ECO:0000256" key="9">
    <source>
        <dbReference type="ARBA" id="ARBA00023251"/>
    </source>
</evidence>
<dbReference type="STRING" id="417292.SAMN05421806_11863"/>
<dbReference type="InterPro" id="IPR003593">
    <property type="entry name" value="AAA+_ATPase"/>
</dbReference>
<evidence type="ECO:0000259" key="12">
    <source>
        <dbReference type="PROSITE" id="PS50893"/>
    </source>
</evidence>
<evidence type="ECO:0000256" key="7">
    <source>
        <dbReference type="ARBA" id="ARBA00022967"/>
    </source>
</evidence>
<proteinExistence type="inferred from homology"/>
<dbReference type="SMART" id="SM00382">
    <property type="entry name" value="AAA"/>
    <property type="match status" value="1"/>
</dbReference>
<evidence type="ECO:0000256" key="10">
    <source>
        <dbReference type="ARBA" id="ARBA00049985"/>
    </source>
</evidence>
<dbReference type="GO" id="GO:0046677">
    <property type="term" value="P:response to antibiotic"/>
    <property type="evidence" value="ECO:0007669"/>
    <property type="project" value="UniProtKB-KW"/>
</dbReference>
<dbReference type="InterPro" id="IPR050763">
    <property type="entry name" value="ABC_transporter_ATP-binding"/>
</dbReference>
<evidence type="ECO:0000313" key="13">
    <source>
        <dbReference type="EMBL" id="SDL09531.1"/>
    </source>
</evidence>
<organism evidence="13 14">
    <name type="scientific">Streptomyces indicus</name>
    <dbReference type="NCBI Taxonomy" id="417292"/>
    <lineage>
        <taxon>Bacteria</taxon>
        <taxon>Bacillati</taxon>
        <taxon>Actinomycetota</taxon>
        <taxon>Actinomycetes</taxon>
        <taxon>Kitasatosporales</taxon>
        <taxon>Streptomycetaceae</taxon>
        <taxon>Streptomyces</taxon>
    </lineage>
</organism>
<dbReference type="Pfam" id="PF13732">
    <property type="entry name" value="DrrA1-3_C"/>
    <property type="match status" value="1"/>
</dbReference>
<dbReference type="Proteomes" id="UP000199155">
    <property type="component" value="Unassembled WGS sequence"/>
</dbReference>
<dbReference type="PANTHER" id="PTHR42711">
    <property type="entry name" value="ABC TRANSPORTER ATP-BINDING PROTEIN"/>
    <property type="match status" value="1"/>
</dbReference>
<dbReference type="OrthoDB" id="9804819at2"/>
<dbReference type="GO" id="GO:0016887">
    <property type="term" value="F:ATP hydrolysis activity"/>
    <property type="evidence" value="ECO:0007669"/>
    <property type="project" value="InterPro"/>
</dbReference>
<dbReference type="AlphaFoldDB" id="A0A1G9H966"/>
<dbReference type="GO" id="GO:0005886">
    <property type="term" value="C:plasma membrane"/>
    <property type="evidence" value="ECO:0007669"/>
    <property type="project" value="UniProtKB-SubCell"/>
</dbReference>
<feature type="compositionally biased region" description="Low complexity" evidence="11">
    <location>
        <begin position="1"/>
        <end position="10"/>
    </location>
</feature>
<dbReference type="PROSITE" id="PS50893">
    <property type="entry name" value="ABC_TRANSPORTER_2"/>
    <property type="match status" value="1"/>
</dbReference>
<dbReference type="PROSITE" id="PS00211">
    <property type="entry name" value="ABC_TRANSPORTER_1"/>
    <property type="match status" value="1"/>
</dbReference>
<dbReference type="SUPFAM" id="SSF52540">
    <property type="entry name" value="P-loop containing nucleoside triphosphate hydrolases"/>
    <property type="match status" value="1"/>
</dbReference>
<keyword evidence="14" id="KW-1185">Reference proteome</keyword>
<dbReference type="Pfam" id="PF00005">
    <property type="entry name" value="ABC_tran"/>
    <property type="match status" value="1"/>
</dbReference>
<keyword evidence="4" id="KW-1003">Cell membrane</keyword>
<keyword evidence="9" id="KW-0046">Antibiotic resistance</keyword>
<dbReference type="EC" id="7.6.2.2" evidence="2"/>
<evidence type="ECO:0000256" key="2">
    <source>
        <dbReference type="ARBA" id="ARBA00012191"/>
    </source>
</evidence>
<feature type="compositionally biased region" description="Pro residues" evidence="11">
    <location>
        <begin position="343"/>
        <end position="360"/>
    </location>
</feature>
<dbReference type="RefSeq" id="WP_093616293.1">
    <property type="nucleotide sequence ID" value="NZ_FNFF01000018.1"/>
</dbReference>
<feature type="region of interest" description="Disordered" evidence="11">
    <location>
        <begin position="1"/>
        <end position="27"/>
    </location>
</feature>
<sequence length="369" mass="39021">MTDRTTTTAAAPPPAAAPPAPRTGPRSTAIEAAGLRKSYGSQEVLRGIDLTVPRGTVFALLGPNGAGKTTAVRILATLASADAGTVRVAGHDVRTERARVRRAISLTGQFAAVDEMQTGAENLRMMARLARTAGGGRLSRAAARTKAAELLTRFDLTEAADRLAKTYSGGMRRRLDLAASLAGSPEIIFLDEPTTGLDPRSRQELWSVVRELRAAGTTVFLTTQYLEEADQLADRIAVLDAGRIVAEGTAAELKRRVAGHRLDITLADSAAYLRLAPRALHSDPDARVLGFPTDGGAAEVRALLDELDPAHTAITHFTVHTATLEDVFLTLTGRPAPQSSTPQPTPPQPTPPQSPAPQEPTTPQEPTHA</sequence>
<evidence type="ECO:0000256" key="3">
    <source>
        <dbReference type="ARBA" id="ARBA00022448"/>
    </source>
</evidence>
<protein>
    <recommendedName>
        <fullName evidence="2">ABC-type xenobiotic transporter</fullName>
        <ecNumber evidence="2">7.6.2.2</ecNumber>
    </recommendedName>
</protein>
<evidence type="ECO:0000256" key="11">
    <source>
        <dbReference type="SAM" id="MobiDB-lite"/>
    </source>
</evidence>
<evidence type="ECO:0000256" key="5">
    <source>
        <dbReference type="ARBA" id="ARBA00022741"/>
    </source>
</evidence>
<dbReference type="InterPro" id="IPR017871">
    <property type="entry name" value="ABC_transporter-like_CS"/>
</dbReference>
<keyword evidence="6 13" id="KW-0067">ATP-binding</keyword>
<comment type="subcellular location">
    <subcellularLocation>
        <location evidence="1">Cell membrane</location>
        <topology evidence="1">Peripheral membrane protein</topology>
        <orientation evidence="1">Cytoplasmic side</orientation>
    </subcellularLocation>
</comment>
<name>A0A1G9H966_9ACTN</name>
<evidence type="ECO:0000256" key="4">
    <source>
        <dbReference type="ARBA" id="ARBA00022475"/>
    </source>
</evidence>
<feature type="domain" description="ABC transporter" evidence="12">
    <location>
        <begin position="30"/>
        <end position="266"/>
    </location>
</feature>
<accession>A0A1G9H966</accession>
<dbReference type="InterPro" id="IPR025302">
    <property type="entry name" value="DrrA1/2-like_C"/>
</dbReference>
<evidence type="ECO:0000256" key="8">
    <source>
        <dbReference type="ARBA" id="ARBA00023136"/>
    </source>
</evidence>
<evidence type="ECO:0000256" key="6">
    <source>
        <dbReference type="ARBA" id="ARBA00022840"/>
    </source>
</evidence>